<evidence type="ECO:0000313" key="2">
    <source>
        <dbReference type="Proteomes" id="UP000773462"/>
    </source>
</evidence>
<dbReference type="Gene3D" id="3.30.1330.40">
    <property type="entry name" value="RutC-like"/>
    <property type="match status" value="1"/>
</dbReference>
<keyword evidence="2" id="KW-1185">Reference proteome</keyword>
<dbReference type="Pfam" id="PF01042">
    <property type="entry name" value="Ribonuc_L-PSP"/>
    <property type="match status" value="1"/>
</dbReference>
<organism evidence="1 2">
    <name type="scientific">Paenibacillus silagei</name>
    <dbReference type="NCBI Taxonomy" id="1670801"/>
    <lineage>
        <taxon>Bacteria</taxon>
        <taxon>Bacillati</taxon>
        <taxon>Bacillota</taxon>
        <taxon>Bacilli</taxon>
        <taxon>Bacillales</taxon>
        <taxon>Paenibacillaceae</taxon>
        <taxon>Paenibacillus</taxon>
    </lineage>
</organism>
<dbReference type="InterPro" id="IPR006175">
    <property type="entry name" value="YjgF/YER057c/UK114"/>
</dbReference>
<dbReference type="PANTHER" id="PTHR11803">
    <property type="entry name" value="2-IMINOBUTANOATE/2-IMINOPROPANOATE DEAMINASE RIDA"/>
    <property type="match status" value="1"/>
</dbReference>
<dbReference type="Proteomes" id="UP000773462">
    <property type="component" value="Unassembled WGS sequence"/>
</dbReference>
<sequence length="129" mass="14127">MGGICGYSTRFTSPSASNSLRYLVDNTLYISGQFSHDAEGNFVGAGDIQAQMTQTLKNLDTVLQEFGATKDNLAYVELYLTNAQEHGETAIELFKKYVGEHRPAGSMIGVTYLAFPEQWVEVRAVAHVG</sequence>
<dbReference type="EMBL" id="JAGGLV010000001">
    <property type="protein sequence ID" value="MBP2110468.1"/>
    <property type="molecule type" value="Genomic_DNA"/>
</dbReference>
<protein>
    <submittedName>
        <fullName evidence="1">Enamine deaminase RidA (YjgF/YER057c/UK114 family)</fullName>
    </submittedName>
</protein>
<proteinExistence type="predicted"/>
<dbReference type="InterPro" id="IPR035959">
    <property type="entry name" value="RutC-like_sf"/>
</dbReference>
<dbReference type="CDD" id="cd00448">
    <property type="entry name" value="YjgF_YER057c_UK114_family"/>
    <property type="match status" value="1"/>
</dbReference>
<evidence type="ECO:0000313" key="1">
    <source>
        <dbReference type="EMBL" id="MBP2110468.1"/>
    </source>
</evidence>
<comment type="caution">
    <text evidence="1">The sequence shown here is derived from an EMBL/GenBank/DDBJ whole genome shotgun (WGS) entry which is preliminary data.</text>
</comment>
<dbReference type="SUPFAM" id="SSF55298">
    <property type="entry name" value="YjgF-like"/>
    <property type="match status" value="1"/>
</dbReference>
<name>A0ABS4NK93_9BACL</name>
<dbReference type="PANTHER" id="PTHR11803:SF39">
    <property type="entry name" value="2-IMINOBUTANOATE_2-IMINOPROPANOATE DEAMINASE"/>
    <property type="match status" value="1"/>
</dbReference>
<gene>
    <name evidence="1" type="ORF">J2Z70_000607</name>
</gene>
<reference evidence="1 2" key="1">
    <citation type="submission" date="2021-03" db="EMBL/GenBank/DDBJ databases">
        <title>Genomic Encyclopedia of Type Strains, Phase IV (KMG-IV): sequencing the most valuable type-strain genomes for metagenomic binning, comparative biology and taxonomic classification.</title>
        <authorList>
            <person name="Goeker M."/>
        </authorList>
    </citation>
    <scope>NUCLEOTIDE SEQUENCE [LARGE SCALE GENOMIC DNA]</scope>
    <source>
        <strain evidence="1 2">DSM 101953</strain>
    </source>
</reference>
<accession>A0ABS4NK93</accession>